<evidence type="ECO:0008006" key="4">
    <source>
        <dbReference type="Google" id="ProtNLM"/>
    </source>
</evidence>
<evidence type="ECO:0000313" key="2">
    <source>
        <dbReference type="EMBL" id="KKB78131.1"/>
    </source>
</evidence>
<comment type="caution">
    <text evidence="2">The sequence shown here is derived from an EMBL/GenBank/DDBJ whole genome shotgun (WGS) entry which is preliminary data.</text>
</comment>
<evidence type="ECO:0000313" key="3">
    <source>
        <dbReference type="Proteomes" id="UP000033514"/>
    </source>
</evidence>
<protein>
    <recommendedName>
        <fullName evidence="4">MFS transporter</fullName>
    </recommendedName>
</protein>
<keyword evidence="1" id="KW-0472">Membrane</keyword>
<feature type="transmembrane region" description="Helical" evidence="1">
    <location>
        <begin position="41"/>
        <end position="61"/>
    </location>
</feature>
<keyword evidence="3" id="KW-1185">Reference proteome</keyword>
<dbReference type="InterPro" id="IPR021529">
    <property type="entry name" value="DUF2798"/>
</dbReference>
<evidence type="ECO:0000256" key="1">
    <source>
        <dbReference type="SAM" id="Phobius"/>
    </source>
</evidence>
<organism evidence="2 3">
    <name type="scientific">Devosia soli</name>
    <dbReference type="NCBI Taxonomy" id="361041"/>
    <lineage>
        <taxon>Bacteria</taxon>
        <taxon>Pseudomonadati</taxon>
        <taxon>Pseudomonadota</taxon>
        <taxon>Alphaproteobacteria</taxon>
        <taxon>Hyphomicrobiales</taxon>
        <taxon>Devosiaceae</taxon>
        <taxon>Devosia</taxon>
    </lineage>
</organism>
<keyword evidence="1" id="KW-0812">Transmembrane</keyword>
<reference evidence="2 3" key="1">
    <citation type="submission" date="2015-03" db="EMBL/GenBank/DDBJ databases">
        <authorList>
            <person name="Hassan Y.I."/>
            <person name="Lepp D."/>
            <person name="Zhou T."/>
        </authorList>
    </citation>
    <scope>NUCLEOTIDE SEQUENCE [LARGE SCALE GENOMIC DNA]</scope>
    <source>
        <strain evidence="2 3">GH2-10</strain>
    </source>
</reference>
<gene>
    <name evidence="2" type="ORF">VW35_12540</name>
</gene>
<accession>A0A0F5L6X0</accession>
<dbReference type="AlphaFoldDB" id="A0A0F5L6X0"/>
<dbReference type="OrthoDB" id="7159403at2"/>
<dbReference type="Pfam" id="PF11391">
    <property type="entry name" value="DUF2798"/>
    <property type="match status" value="1"/>
</dbReference>
<keyword evidence="1" id="KW-1133">Transmembrane helix</keyword>
<dbReference type="Proteomes" id="UP000033514">
    <property type="component" value="Unassembled WGS sequence"/>
</dbReference>
<proteinExistence type="predicted"/>
<name>A0A0F5L6X0_9HYPH</name>
<dbReference type="PATRIC" id="fig|361041.3.peg.1886"/>
<sequence>MSKKTIILAQVFISFSMALSMSGIMGFIALGADVLAVWPRSFIIAWPIAFVVSQILTPLSFKLANMLTAEPRAA</sequence>
<dbReference type="EMBL" id="LAJG01000023">
    <property type="protein sequence ID" value="KKB78131.1"/>
    <property type="molecule type" value="Genomic_DNA"/>
</dbReference>
<dbReference type="RefSeq" id="WP_046143591.1">
    <property type="nucleotide sequence ID" value="NZ_LAJG01000023.1"/>
</dbReference>